<evidence type="ECO:0000256" key="8">
    <source>
        <dbReference type="ARBA" id="ARBA00023065"/>
    </source>
</evidence>
<evidence type="ECO:0000313" key="15">
    <source>
        <dbReference type="EMBL" id="MBU9712307.1"/>
    </source>
</evidence>
<keyword evidence="9 14" id="KW-0472">Membrane</keyword>
<dbReference type="HAMAP" id="MF_00454">
    <property type="entry name" value="FluC"/>
    <property type="match status" value="1"/>
</dbReference>
<dbReference type="InterPro" id="IPR003691">
    <property type="entry name" value="FluC"/>
</dbReference>
<comment type="activity regulation">
    <text evidence="14">Na(+) is not transported, but it plays an essential structural role and its presence is essential for fluoride channel function.</text>
</comment>
<evidence type="ECO:0000256" key="2">
    <source>
        <dbReference type="ARBA" id="ARBA00022448"/>
    </source>
</evidence>
<reference evidence="15 16" key="1">
    <citation type="submission" date="2021-06" db="EMBL/GenBank/DDBJ databases">
        <title>Bacillus sp. RD4P76, an endophyte from a halophyte.</title>
        <authorList>
            <person name="Sun J.-Q."/>
        </authorList>
    </citation>
    <scope>NUCLEOTIDE SEQUENCE [LARGE SCALE GENOMIC DNA]</scope>
    <source>
        <strain evidence="15 16">CGMCC 1.15917</strain>
    </source>
</reference>
<keyword evidence="7 14" id="KW-0915">Sodium</keyword>
<name>A0ABS6JF59_9BACI</name>
<dbReference type="Pfam" id="PF02537">
    <property type="entry name" value="CRCB"/>
    <property type="match status" value="1"/>
</dbReference>
<evidence type="ECO:0000256" key="9">
    <source>
        <dbReference type="ARBA" id="ARBA00023136"/>
    </source>
</evidence>
<evidence type="ECO:0000256" key="1">
    <source>
        <dbReference type="ARBA" id="ARBA00004651"/>
    </source>
</evidence>
<gene>
    <name evidence="14 15" type="primary">crcB</name>
    <name evidence="14" type="synonym">fluC</name>
    <name evidence="15" type="ORF">KS419_11195</name>
</gene>
<evidence type="ECO:0000256" key="11">
    <source>
        <dbReference type="ARBA" id="ARBA00035120"/>
    </source>
</evidence>
<organism evidence="15 16">
    <name type="scientific">Evansella tamaricis</name>
    <dbReference type="NCBI Taxonomy" id="2069301"/>
    <lineage>
        <taxon>Bacteria</taxon>
        <taxon>Bacillati</taxon>
        <taxon>Bacillota</taxon>
        <taxon>Bacilli</taxon>
        <taxon>Bacillales</taxon>
        <taxon>Bacillaceae</taxon>
        <taxon>Evansella</taxon>
    </lineage>
</organism>
<feature type="transmembrane region" description="Helical" evidence="14">
    <location>
        <begin position="37"/>
        <end position="62"/>
    </location>
</feature>
<feature type="transmembrane region" description="Helical" evidence="14">
    <location>
        <begin position="103"/>
        <end position="126"/>
    </location>
</feature>
<evidence type="ECO:0000256" key="7">
    <source>
        <dbReference type="ARBA" id="ARBA00023053"/>
    </source>
</evidence>
<sequence length="127" mass="13525">MNVLLVGLGGAVGAVARYLLGVGIMKKFPHPPIPIAMLVVNVTGSFGLGIFFAIAYGVIPLASYDAPLFLLIGIGFFGAFTTFSTFSIETIQLINEKLIKKAILYFCLSIFGSIVTFLMGFSLALLI</sequence>
<dbReference type="PANTHER" id="PTHR28259:SF16">
    <property type="entry name" value="FLUORIDE-SPECIFIC ION CHANNEL FLUC 2"/>
    <property type="match status" value="1"/>
</dbReference>
<feature type="transmembrane region" description="Helical" evidence="14">
    <location>
        <begin position="6"/>
        <end position="25"/>
    </location>
</feature>
<keyword evidence="2 14" id="KW-0813">Transport</keyword>
<feature type="binding site" evidence="14">
    <location>
        <position position="81"/>
    </location>
    <ligand>
        <name>Na(+)</name>
        <dbReference type="ChEBI" id="CHEBI:29101"/>
        <note>structural</note>
    </ligand>
</feature>
<keyword evidence="3 14" id="KW-1003">Cell membrane</keyword>
<evidence type="ECO:0000256" key="13">
    <source>
        <dbReference type="ARBA" id="ARBA00049940"/>
    </source>
</evidence>
<comment type="similarity">
    <text evidence="11 14">Belongs to the fluoride channel Fluc/FEX (TC 1.A.43) family.</text>
</comment>
<evidence type="ECO:0000256" key="14">
    <source>
        <dbReference type="HAMAP-Rule" id="MF_00454"/>
    </source>
</evidence>
<keyword evidence="16" id="KW-1185">Reference proteome</keyword>
<protein>
    <recommendedName>
        <fullName evidence="14">Fluoride-specific ion channel FluC</fullName>
    </recommendedName>
</protein>
<evidence type="ECO:0000256" key="6">
    <source>
        <dbReference type="ARBA" id="ARBA00022989"/>
    </source>
</evidence>
<evidence type="ECO:0000313" key="16">
    <source>
        <dbReference type="Proteomes" id="UP000784880"/>
    </source>
</evidence>
<keyword evidence="4 14" id="KW-0812">Transmembrane</keyword>
<dbReference type="RefSeq" id="WP_217066493.1">
    <property type="nucleotide sequence ID" value="NZ_JAHQCS010000096.1"/>
</dbReference>
<feature type="binding site" evidence="14">
    <location>
        <position position="78"/>
    </location>
    <ligand>
        <name>Na(+)</name>
        <dbReference type="ChEBI" id="CHEBI:29101"/>
        <note>structural</note>
    </ligand>
</feature>
<proteinExistence type="inferred from homology"/>
<dbReference type="Proteomes" id="UP000784880">
    <property type="component" value="Unassembled WGS sequence"/>
</dbReference>
<accession>A0ABS6JF59</accession>
<dbReference type="NCBIfam" id="TIGR00494">
    <property type="entry name" value="crcB"/>
    <property type="match status" value="1"/>
</dbReference>
<comment type="subcellular location">
    <subcellularLocation>
        <location evidence="1 14">Cell membrane</location>
        <topology evidence="1 14">Multi-pass membrane protein</topology>
    </subcellularLocation>
</comment>
<comment type="caution">
    <text evidence="15">The sequence shown here is derived from an EMBL/GenBank/DDBJ whole genome shotgun (WGS) entry which is preliminary data.</text>
</comment>
<evidence type="ECO:0000256" key="12">
    <source>
        <dbReference type="ARBA" id="ARBA00035585"/>
    </source>
</evidence>
<dbReference type="EMBL" id="JAHQCS010000096">
    <property type="protein sequence ID" value="MBU9712307.1"/>
    <property type="molecule type" value="Genomic_DNA"/>
</dbReference>
<dbReference type="PANTHER" id="PTHR28259">
    <property type="entry name" value="FLUORIDE EXPORT PROTEIN 1-RELATED"/>
    <property type="match status" value="1"/>
</dbReference>
<evidence type="ECO:0000256" key="3">
    <source>
        <dbReference type="ARBA" id="ARBA00022475"/>
    </source>
</evidence>
<keyword evidence="5 14" id="KW-0479">Metal-binding</keyword>
<keyword evidence="8 14" id="KW-0406">Ion transport</keyword>
<comment type="catalytic activity">
    <reaction evidence="12">
        <text>fluoride(in) = fluoride(out)</text>
        <dbReference type="Rhea" id="RHEA:76159"/>
        <dbReference type="ChEBI" id="CHEBI:17051"/>
    </reaction>
    <physiologicalReaction direction="left-to-right" evidence="12">
        <dbReference type="Rhea" id="RHEA:76160"/>
    </physiologicalReaction>
</comment>
<keyword evidence="10 14" id="KW-0407">Ion channel</keyword>
<evidence type="ECO:0000256" key="5">
    <source>
        <dbReference type="ARBA" id="ARBA00022723"/>
    </source>
</evidence>
<evidence type="ECO:0000256" key="4">
    <source>
        <dbReference type="ARBA" id="ARBA00022692"/>
    </source>
</evidence>
<feature type="transmembrane region" description="Helical" evidence="14">
    <location>
        <begin position="68"/>
        <end position="91"/>
    </location>
</feature>
<evidence type="ECO:0000256" key="10">
    <source>
        <dbReference type="ARBA" id="ARBA00023303"/>
    </source>
</evidence>
<keyword evidence="6 14" id="KW-1133">Transmembrane helix</keyword>
<comment type="function">
    <text evidence="13 14">Fluoride-specific ion channel. Important for reducing fluoride concentration in the cell, thus reducing its toxicity.</text>
</comment>